<proteinExistence type="predicted"/>
<gene>
    <name evidence="2" type="ORF">Harvfovirus10_16</name>
</gene>
<sequence>MNKDLSFSEQILDQLEKIKKSLESEMSANMSIGINSEYLHRITAKLPKHSNSFDQSETQSRSKLSATDLTPQNELIESITMNNLPVDISSITDQTTIYSESTKKYKFV</sequence>
<reference evidence="2" key="1">
    <citation type="submission" date="2018-10" db="EMBL/GenBank/DDBJ databases">
        <title>Hidden diversity of soil giant viruses.</title>
        <authorList>
            <person name="Schulz F."/>
            <person name="Alteio L."/>
            <person name="Goudeau D."/>
            <person name="Ryan E.M."/>
            <person name="Malmstrom R.R."/>
            <person name="Blanchard J."/>
            <person name="Woyke T."/>
        </authorList>
    </citation>
    <scope>NUCLEOTIDE SEQUENCE</scope>
    <source>
        <strain evidence="2">HAV1</strain>
    </source>
</reference>
<accession>A0A3G5A129</accession>
<dbReference type="EMBL" id="MK072252">
    <property type="protein sequence ID" value="AYV80918.1"/>
    <property type="molecule type" value="Genomic_DNA"/>
</dbReference>
<evidence type="ECO:0000313" key="2">
    <source>
        <dbReference type="EMBL" id="AYV80918.1"/>
    </source>
</evidence>
<protein>
    <submittedName>
        <fullName evidence="2">Uncharacterized protein</fullName>
    </submittedName>
</protein>
<evidence type="ECO:0000256" key="1">
    <source>
        <dbReference type="SAM" id="MobiDB-lite"/>
    </source>
</evidence>
<feature type="region of interest" description="Disordered" evidence="1">
    <location>
        <begin position="49"/>
        <end position="69"/>
    </location>
</feature>
<organism evidence="2">
    <name type="scientific">Harvfovirus sp</name>
    <dbReference type="NCBI Taxonomy" id="2487768"/>
    <lineage>
        <taxon>Viruses</taxon>
        <taxon>Varidnaviria</taxon>
        <taxon>Bamfordvirae</taxon>
        <taxon>Nucleocytoviricota</taxon>
        <taxon>Megaviricetes</taxon>
        <taxon>Imitervirales</taxon>
        <taxon>Mimiviridae</taxon>
        <taxon>Klosneuvirinae</taxon>
    </lineage>
</organism>
<name>A0A3G5A129_9VIRU</name>